<dbReference type="GO" id="GO:0005975">
    <property type="term" value="P:carbohydrate metabolic process"/>
    <property type="evidence" value="ECO:0007669"/>
    <property type="project" value="InterPro"/>
</dbReference>
<dbReference type="Gene3D" id="1.50.10.10">
    <property type="match status" value="1"/>
</dbReference>
<dbReference type="PANTHER" id="PTHR31084">
    <property type="entry name" value="ALPHA-L-FUCOSIDASE 2"/>
    <property type="match status" value="1"/>
</dbReference>
<dbReference type="SUPFAM" id="SSF48208">
    <property type="entry name" value="Six-hairpin glycosidases"/>
    <property type="match status" value="1"/>
</dbReference>
<dbReference type="InterPro" id="IPR012341">
    <property type="entry name" value="6hp_glycosidase-like_sf"/>
</dbReference>
<name>A0A927CML8_9BACL</name>
<gene>
    <name evidence="2" type="ORF">IDH41_15745</name>
</gene>
<dbReference type="InterPro" id="IPR054363">
    <property type="entry name" value="GH95_cat"/>
</dbReference>
<accession>A0A927CML8</accession>
<comment type="caution">
    <text evidence="2">The sequence shown here is derived from an EMBL/GenBank/DDBJ whole genome shotgun (WGS) entry which is preliminary data.</text>
</comment>
<dbReference type="AlphaFoldDB" id="A0A927CML8"/>
<feature type="domain" description="Glycosyl hydrolase family 95 catalytic" evidence="1">
    <location>
        <begin position="279"/>
        <end position="590"/>
    </location>
</feature>
<protein>
    <recommendedName>
        <fullName evidence="1">Glycosyl hydrolase family 95 catalytic domain-containing protein</fullName>
    </recommendedName>
</protein>
<evidence type="ECO:0000313" key="2">
    <source>
        <dbReference type="EMBL" id="MBD2870042.1"/>
    </source>
</evidence>
<dbReference type="Pfam" id="PF22124">
    <property type="entry name" value="Glyco_hydro_95_cat"/>
    <property type="match status" value="1"/>
</dbReference>
<dbReference type="PANTHER" id="PTHR31084:SF0">
    <property type="entry name" value="ALPHA-L-FUCOSIDASE 2"/>
    <property type="match status" value="1"/>
</dbReference>
<dbReference type="InterPro" id="IPR008928">
    <property type="entry name" value="6-hairpin_glycosidase_sf"/>
</dbReference>
<evidence type="ECO:0000259" key="1">
    <source>
        <dbReference type="Pfam" id="PF22124"/>
    </source>
</evidence>
<proteinExistence type="predicted"/>
<reference evidence="2" key="1">
    <citation type="submission" date="2020-09" db="EMBL/GenBank/DDBJ databases">
        <title>A novel bacterium of genus Paenibacillus, isolated from South China Sea.</title>
        <authorList>
            <person name="Huang H."/>
            <person name="Mo K."/>
            <person name="Hu Y."/>
        </authorList>
    </citation>
    <scope>NUCLEOTIDE SEQUENCE</scope>
    <source>
        <strain evidence="2">IB182493</strain>
    </source>
</reference>
<sequence>MIDANLDWASFLGRHDLTWSVKPVSWDEGAFIGNGWIGAMAYSEEHRLKRNVLRFVLGRTDVTAKRPAGGYPPRVPIGELHLELAGWLYQPYSMRLDLWNAELRAEIATTAGSVKLRAFVHGREMAMAVELETSGSEESAAFQWYPYPEVDPILKNADGYNLNPYIPESEVIRSLRNGIHIGTETFKPAGSGGCTTAWIERKLAAASAGYDERRVLLLSIQNGSDETAVQKAVEVVKHAGGQPWDEWVKSHRSWWHAYFPQSFVSIPDTMLEGFYWIQMYKLASTTRAEGMIMDNQGPWMTSTPWPGVWFNMNVQMAYSPVYASNRLDIGLSLTKAFSERFDQLILNVPETFRADSAGLGRSCSYDLAANVDDEKGNLLWVCHNIWRQYRHSMDDKLLKELLYPLLQRAVQYHVHLLEEGDDGKLHLPPTISPEYGSFLKLTVPDAHYDLALLRWGCETLLRISERMEQVEADKAERGAGRRMWAEVLERLTPLPTDETGYMIGRGQPLEFGHRHFSHLMAVFPLHLVSGEAEEEKRLILRSLRHWLSREGDLRGFTFTGAASIAAVLGLGDEALTYLKSLVHLLKPNTMYKEAGPVIESPLAGAESIQDMLLQSWGEWIRIFPAVPGEWRDTVFHDLRTEGAFLVSAIRSNGETKWIRVKSLAGEPCRLITDMNGRVGLRAAEGKAVLRELGGGRFELDIARGGEAILYAEAAASGAQLADDLSLQIRPVPAEPRLCGYFGGRKPWRLFGLSLSANAGSLVDEIVK</sequence>
<evidence type="ECO:0000313" key="3">
    <source>
        <dbReference type="Proteomes" id="UP000632125"/>
    </source>
</evidence>
<dbReference type="EMBL" id="JACXIY010000017">
    <property type="protein sequence ID" value="MBD2870042.1"/>
    <property type="molecule type" value="Genomic_DNA"/>
</dbReference>
<dbReference type="GO" id="GO:0004560">
    <property type="term" value="F:alpha-L-fucosidase activity"/>
    <property type="evidence" value="ECO:0007669"/>
    <property type="project" value="TreeGrafter"/>
</dbReference>
<dbReference type="Proteomes" id="UP000632125">
    <property type="component" value="Unassembled WGS sequence"/>
</dbReference>
<dbReference type="Gene3D" id="2.70.98.50">
    <property type="entry name" value="putative glycoside hydrolase family protein from bacillus halodurans"/>
    <property type="match status" value="1"/>
</dbReference>
<organism evidence="2 3">
    <name type="scientific">Paenibacillus arenilitoris</name>
    <dbReference type="NCBI Taxonomy" id="2772299"/>
    <lineage>
        <taxon>Bacteria</taxon>
        <taxon>Bacillati</taxon>
        <taxon>Bacillota</taxon>
        <taxon>Bacilli</taxon>
        <taxon>Bacillales</taxon>
        <taxon>Paenibacillaceae</taxon>
        <taxon>Paenibacillus</taxon>
    </lineage>
</organism>
<keyword evidence="3" id="KW-1185">Reference proteome</keyword>
<dbReference type="RefSeq" id="WP_190862636.1">
    <property type="nucleotide sequence ID" value="NZ_JACXIY010000017.1"/>
</dbReference>